<organism evidence="2 3">
    <name type="scientific">Streptomyces rimosus subsp. rimosus</name>
    <dbReference type="NCBI Taxonomy" id="132474"/>
    <lineage>
        <taxon>Bacteria</taxon>
        <taxon>Bacillati</taxon>
        <taxon>Actinomycetota</taxon>
        <taxon>Actinomycetes</taxon>
        <taxon>Kitasatosporales</taxon>
        <taxon>Streptomycetaceae</taxon>
        <taxon>Streptomyces</taxon>
    </lineage>
</organism>
<sequence length="96" mass="10318">MGMPSSHMESPQPVDAATNTGQALLRESGTASLSRKHDVEPHGDLETVLEPVCGCLWDQLGPSGARRTVEKAFRRELRYAAGVVGPERAGGFWPSD</sequence>
<evidence type="ECO:0000256" key="1">
    <source>
        <dbReference type="SAM" id="MobiDB-lite"/>
    </source>
</evidence>
<dbReference type="EMBL" id="CP094299">
    <property type="protein sequence ID" value="UNZ08677.1"/>
    <property type="molecule type" value="Genomic_DNA"/>
</dbReference>
<gene>
    <name evidence="2" type="ORF">SRIMR7_41660</name>
</gene>
<keyword evidence="2" id="KW-0614">Plasmid</keyword>
<proteinExistence type="predicted"/>
<name>A0ABY3ZED9_STRRM</name>
<accession>A0ABY3ZED9</accession>
<evidence type="ECO:0000313" key="3">
    <source>
        <dbReference type="Proteomes" id="UP000829494"/>
    </source>
</evidence>
<protein>
    <submittedName>
        <fullName evidence="2">Uncharacterized protein</fullName>
    </submittedName>
</protein>
<feature type="region of interest" description="Disordered" evidence="1">
    <location>
        <begin position="1"/>
        <end position="42"/>
    </location>
</feature>
<reference evidence="2 3" key="1">
    <citation type="submission" date="2022-03" db="EMBL/GenBank/DDBJ databases">
        <title>Complete genome of Streptomyces rimosus ssp. rimosus R7 (=ATCC 10970).</title>
        <authorList>
            <person name="Beganovic S."/>
            <person name="Ruckert C."/>
            <person name="Busche T."/>
            <person name="Kalinowski J."/>
            <person name="Wittmann C."/>
        </authorList>
    </citation>
    <scope>NUCLEOTIDE SEQUENCE [LARGE SCALE GENOMIC DNA]</scope>
    <source>
        <strain evidence="2 3">R7</strain>
        <plasmid evidence="2 3">pSRIMR7</plasmid>
    </source>
</reference>
<dbReference type="Proteomes" id="UP000829494">
    <property type="component" value="Plasmid pSRIMR7"/>
</dbReference>
<evidence type="ECO:0000313" key="2">
    <source>
        <dbReference type="EMBL" id="UNZ08677.1"/>
    </source>
</evidence>
<geneLocation type="plasmid" evidence="2 3">
    <name>pSRIMR7</name>
</geneLocation>
<keyword evidence="3" id="KW-1185">Reference proteome</keyword>